<dbReference type="Gene3D" id="3.30.60.20">
    <property type="match status" value="1"/>
</dbReference>
<dbReference type="AlphaFoldDB" id="A0A9P6W932"/>
<keyword evidence="3" id="KW-0479">Metal-binding</keyword>
<keyword evidence="13" id="KW-1185">Reference proteome</keyword>
<dbReference type="InterPro" id="IPR017441">
    <property type="entry name" value="Protein_kinase_ATP_BS"/>
</dbReference>
<dbReference type="GO" id="GO:0005524">
    <property type="term" value="F:ATP binding"/>
    <property type="evidence" value="ECO:0007669"/>
    <property type="project" value="UniProtKB-UniRule"/>
</dbReference>
<dbReference type="InterPro" id="IPR000719">
    <property type="entry name" value="Prot_kinase_dom"/>
</dbReference>
<evidence type="ECO:0000256" key="7">
    <source>
        <dbReference type="ARBA" id="ARBA00022840"/>
    </source>
</evidence>
<dbReference type="InterPro" id="IPR011009">
    <property type="entry name" value="Kinase-like_dom_sf"/>
</dbReference>
<evidence type="ECO:0000259" key="10">
    <source>
        <dbReference type="PROSITE" id="PS50011"/>
    </source>
</evidence>
<dbReference type="SMART" id="SM00220">
    <property type="entry name" value="S_TKc"/>
    <property type="match status" value="1"/>
</dbReference>
<sequence>MATPTAPAASDAPMAREEGRERFDRIRYEDLSDEHSWLRIGKGSFGNVYKGEYLGIEAKQVAIKEVLPSTEYDVEKYMAREITLMQQARHPNVVQYLGLCLAPPAPPPSKDDSDDSDSESTKPASGTSKRVLIISEFLPRGHLRQYILDRTLPFPWRLRISFATDIARALAYLHARNTMHRDLKGENLLVSDNERLKACDFGLARVAHAVVNGSGGNDDADARKPSDMYTYCGTDGYMSPEILLGLPFDIRTDIYSLGILYIEIASRKLASSTTFARRPPDYHLSREEVLSSVSSVCPRSFVDLALECCDANPDRRPDCKAILRRLRSIEHEVQELEARGLGDEDAHTRGGGGGGGEVTSHNVGSISFAGAVKRGSIKQQQQRRPAAPRLPSFEGAINLQRGSTFAPALVASTAGVIASSEDLLDSASTPNASDGTAEEADEEAEALFALAQVNVLIEPPSTFTDEHEYSTRVVRPSQRRAPYGDLGRTSGSRLPMLASSFVALTEEAGTATVIAAPKVELLTVPPSAPSLISLITSVSVAEAVVDFKGADQDEDVFHSAFQEQPLAAPQENGTLTTSATATPHRFSLLKPGLQRLFSSFASPASSTSRHASTGKCAHCAKHFGLMKAYLACDDCGLASHIKCSDLLPPACAASPVPTPASTPDIPRSPVRPTRPAPLPPTIV</sequence>
<gene>
    <name evidence="12" type="ORF">C6P46_004947</name>
</gene>
<dbReference type="Pfam" id="PF00069">
    <property type="entry name" value="Pkinase"/>
    <property type="match status" value="1"/>
</dbReference>
<feature type="region of interest" description="Disordered" evidence="9">
    <location>
        <begin position="654"/>
        <end position="683"/>
    </location>
</feature>
<keyword evidence="5" id="KW-0418">Kinase</keyword>
<evidence type="ECO:0000256" key="6">
    <source>
        <dbReference type="ARBA" id="ARBA00022833"/>
    </source>
</evidence>
<evidence type="ECO:0000256" key="5">
    <source>
        <dbReference type="ARBA" id="ARBA00022777"/>
    </source>
</evidence>
<feature type="domain" description="Protein kinase" evidence="10">
    <location>
        <begin position="34"/>
        <end position="334"/>
    </location>
</feature>
<dbReference type="SUPFAM" id="SSF56112">
    <property type="entry name" value="Protein kinase-like (PK-like)"/>
    <property type="match status" value="1"/>
</dbReference>
<feature type="region of interest" description="Disordered" evidence="9">
    <location>
        <begin position="104"/>
        <end position="127"/>
    </location>
</feature>
<dbReference type="Gene3D" id="1.10.510.10">
    <property type="entry name" value="Transferase(Phosphotransferase) domain 1"/>
    <property type="match status" value="1"/>
</dbReference>
<keyword evidence="7 8" id="KW-0067">ATP-binding</keyword>
<comment type="caution">
    <text evidence="12">The sequence shown here is derived from an EMBL/GenBank/DDBJ whole genome shotgun (WGS) entry which is preliminary data.</text>
</comment>
<keyword evidence="4 8" id="KW-0547">Nucleotide-binding</keyword>
<evidence type="ECO:0008006" key="14">
    <source>
        <dbReference type="Google" id="ProtNLM"/>
    </source>
</evidence>
<dbReference type="PANTHER" id="PTHR46485">
    <property type="entry name" value="LIM DOMAIN KINASE 1"/>
    <property type="match status" value="1"/>
</dbReference>
<keyword evidence="2" id="KW-0808">Transferase</keyword>
<protein>
    <recommendedName>
        <fullName evidence="14">TKL/LISK/LISK-DD1 protein kinase</fullName>
    </recommendedName>
</protein>
<dbReference type="Proteomes" id="UP000777482">
    <property type="component" value="Unassembled WGS sequence"/>
</dbReference>
<keyword evidence="6" id="KW-0862">Zinc</keyword>
<feature type="compositionally biased region" description="Pro residues" evidence="9">
    <location>
        <begin position="672"/>
        <end position="683"/>
    </location>
</feature>
<dbReference type="SUPFAM" id="SSF57889">
    <property type="entry name" value="Cysteine-rich domain"/>
    <property type="match status" value="1"/>
</dbReference>
<dbReference type="Pfam" id="PF00130">
    <property type="entry name" value="C1_1"/>
    <property type="match status" value="1"/>
</dbReference>
<evidence type="ECO:0000313" key="13">
    <source>
        <dbReference type="Proteomes" id="UP000777482"/>
    </source>
</evidence>
<dbReference type="PROSITE" id="PS50081">
    <property type="entry name" value="ZF_DAG_PE_2"/>
    <property type="match status" value="1"/>
</dbReference>
<evidence type="ECO:0000256" key="2">
    <source>
        <dbReference type="ARBA" id="ARBA00022679"/>
    </source>
</evidence>
<dbReference type="GO" id="GO:0046872">
    <property type="term" value="F:metal ion binding"/>
    <property type="evidence" value="ECO:0007669"/>
    <property type="project" value="UniProtKB-KW"/>
</dbReference>
<feature type="binding site" evidence="8">
    <location>
        <position position="64"/>
    </location>
    <ligand>
        <name>ATP</name>
        <dbReference type="ChEBI" id="CHEBI:30616"/>
    </ligand>
</feature>
<dbReference type="EMBL" id="PUHQ01000005">
    <property type="protein sequence ID" value="KAG0666377.1"/>
    <property type="molecule type" value="Genomic_DNA"/>
</dbReference>
<evidence type="ECO:0000256" key="1">
    <source>
        <dbReference type="ARBA" id="ARBA00022527"/>
    </source>
</evidence>
<evidence type="ECO:0000256" key="4">
    <source>
        <dbReference type="ARBA" id="ARBA00022741"/>
    </source>
</evidence>
<proteinExistence type="predicted"/>
<feature type="region of interest" description="Disordered" evidence="9">
    <location>
        <begin position="340"/>
        <end position="360"/>
    </location>
</feature>
<feature type="domain" description="Phorbol-ester/DAG-type" evidence="11">
    <location>
        <begin position="583"/>
        <end position="651"/>
    </location>
</feature>
<evidence type="ECO:0000256" key="9">
    <source>
        <dbReference type="SAM" id="MobiDB-lite"/>
    </source>
</evidence>
<reference evidence="12 13" key="1">
    <citation type="submission" date="2020-11" db="EMBL/GenBank/DDBJ databases">
        <title>Kefir isolates.</title>
        <authorList>
            <person name="Marcisauskas S."/>
            <person name="Kim Y."/>
            <person name="Blasche S."/>
        </authorList>
    </citation>
    <scope>NUCLEOTIDE SEQUENCE [LARGE SCALE GENOMIC DNA]</scope>
    <source>
        <strain evidence="12 13">KR</strain>
    </source>
</reference>
<feature type="compositionally biased region" description="Low complexity" evidence="9">
    <location>
        <begin position="1"/>
        <end position="13"/>
    </location>
</feature>
<dbReference type="PROSITE" id="PS00107">
    <property type="entry name" value="PROTEIN_KINASE_ATP"/>
    <property type="match status" value="1"/>
</dbReference>
<dbReference type="InterPro" id="IPR002219">
    <property type="entry name" value="PKC_DAG/PE"/>
</dbReference>
<dbReference type="Gene3D" id="3.30.200.20">
    <property type="entry name" value="Phosphorylase Kinase, domain 1"/>
    <property type="match status" value="1"/>
</dbReference>
<dbReference type="InterPro" id="IPR050940">
    <property type="entry name" value="Actin_reg-Ser/Thr_kinase"/>
</dbReference>
<feature type="compositionally biased region" description="Low complexity" evidence="9">
    <location>
        <begin position="654"/>
        <end position="663"/>
    </location>
</feature>
<evidence type="ECO:0000259" key="11">
    <source>
        <dbReference type="PROSITE" id="PS50081"/>
    </source>
</evidence>
<evidence type="ECO:0000256" key="8">
    <source>
        <dbReference type="PROSITE-ProRule" id="PRU10141"/>
    </source>
</evidence>
<organism evidence="12 13">
    <name type="scientific">Rhodotorula mucilaginosa</name>
    <name type="common">Yeast</name>
    <name type="synonym">Rhodotorula rubra</name>
    <dbReference type="NCBI Taxonomy" id="5537"/>
    <lineage>
        <taxon>Eukaryota</taxon>
        <taxon>Fungi</taxon>
        <taxon>Dikarya</taxon>
        <taxon>Basidiomycota</taxon>
        <taxon>Pucciniomycotina</taxon>
        <taxon>Microbotryomycetes</taxon>
        <taxon>Sporidiobolales</taxon>
        <taxon>Sporidiobolaceae</taxon>
        <taxon>Rhodotorula</taxon>
    </lineage>
</organism>
<feature type="region of interest" description="Disordered" evidence="9">
    <location>
        <begin position="1"/>
        <end position="22"/>
    </location>
</feature>
<accession>A0A9P6W932</accession>
<evidence type="ECO:0000313" key="12">
    <source>
        <dbReference type="EMBL" id="KAG0666377.1"/>
    </source>
</evidence>
<dbReference type="InterPro" id="IPR046349">
    <property type="entry name" value="C1-like_sf"/>
</dbReference>
<dbReference type="PROSITE" id="PS50011">
    <property type="entry name" value="PROTEIN_KINASE_DOM"/>
    <property type="match status" value="1"/>
</dbReference>
<name>A0A9P6W932_RHOMI</name>
<keyword evidence="1" id="KW-0723">Serine/threonine-protein kinase</keyword>
<dbReference type="GO" id="GO:0004674">
    <property type="term" value="F:protein serine/threonine kinase activity"/>
    <property type="evidence" value="ECO:0007669"/>
    <property type="project" value="UniProtKB-KW"/>
</dbReference>
<dbReference type="OrthoDB" id="4062651at2759"/>
<evidence type="ECO:0000256" key="3">
    <source>
        <dbReference type="ARBA" id="ARBA00022723"/>
    </source>
</evidence>
<dbReference type="PANTHER" id="PTHR46485:SF5">
    <property type="entry name" value="CENTER DIVIDER, ISOFORM A"/>
    <property type="match status" value="1"/>
</dbReference>